<dbReference type="Proteomes" id="UP000184038">
    <property type="component" value="Unassembled WGS sequence"/>
</dbReference>
<keyword evidence="2" id="KW-1185">Reference proteome</keyword>
<dbReference type="AlphaFoldDB" id="A0A1M7MPF7"/>
<dbReference type="PANTHER" id="PTHR28055">
    <property type="entry name" value="ALTERED INHERITANCE OF MITOCHONDRIA PROTEIN 41, MITOCHONDRIAL"/>
    <property type="match status" value="1"/>
</dbReference>
<evidence type="ECO:0000313" key="2">
    <source>
        <dbReference type="Proteomes" id="UP000184038"/>
    </source>
</evidence>
<dbReference type="InterPro" id="IPR019004">
    <property type="entry name" value="YqeY/Aim41"/>
</dbReference>
<dbReference type="InterPro" id="IPR023168">
    <property type="entry name" value="GatB_Yqey_C_2"/>
</dbReference>
<sequence length="148" mass="16299">MSKIDVVRSDMMTAMKAGEKEKKNALSALLTALKNAAIDKRSDLTQEEEDSVVLKEIKVLKESIDSSPADRTEFIEDCQFRIDVMQAYAPVFMSEDEIKATIQGVLDELGITTPAAKDKGNIMKNLMPKVKGKADSALVNQMVSKLFA</sequence>
<name>A0A1M7MPF7_9FIRM</name>
<evidence type="ECO:0000313" key="1">
    <source>
        <dbReference type="EMBL" id="SHM92895.1"/>
    </source>
</evidence>
<evidence type="ECO:0008006" key="3">
    <source>
        <dbReference type="Google" id="ProtNLM"/>
    </source>
</evidence>
<organism evidence="1 2">
    <name type="scientific">Anaerosporobacter mobilis DSM 15930</name>
    <dbReference type="NCBI Taxonomy" id="1120996"/>
    <lineage>
        <taxon>Bacteria</taxon>
        <taxon>Bacillati</taxon>
        <taxon>Bacillota</taxon>
        <taxon>Clostridia</taxon>
        <taxon>Lachnospirales</taxon>
        <taxon>Lachnospiraceae</taxon>
        <taxon>Anaerosporobacter</taxon>
    </lineage>
</organism>
<dbReference type="PANTHER" id="PTHR28055:SF1">
    <property type="entry name" value="ALTERED INHERITANCE OF MITOCHONDRIA PROTEIN 41, MITOCHONDRIAL"/>
    <property type="match status" value="1"/>
</dbReference>
<dbReference type="STRING" id="1120996.SAMN02746066_03944"/>
<dbReference type="InterPro" id="IPR003789">
    <property type="entry name" value="Asn/Gln_tRNA_amidoTrase-B-like"/>
</dbReference>
<dbReference type="GO" id="GO:0016884">
    <property type="term" value="F:carbon-nitrogen ligase activity, with glutamine as amido-N-donor"/>
    <property type="evidence" value="ECO:0007669"/>
    <property type="project" value="InterPro"/>
</dbReference>
<dbReference type="Gene3D" id="1.10.10.410">
    <property type="match status" value="1"/>
</dbReference>
<reference evidence="1 2" key="1">
    <citation type="submission" date="2016-11" db="EMBL/GenBank/DDBJ databases">
        <authorList>
            <person name="Jaros S."/>
            <person name="Januszkiewicz K."/>
            <person name="Wedrychowicz H."/>
        </authorList>
    </citation>
    <scope>NUCLEOTIDE SEQUENCE [LARGE SCALE GENOMIC DNA]</scope>
    <source>
        <strain evidence="1 2">DSM 15930</strain>
    </source>
</reference>
<dbReference type="EMBL" id="FRCP01000022">
    <property type="protein sequence ID" value="SHM92895.1"/>
    <property type="molecule type" value="Genomic_DNA"/>
</dbReference>
<dbReference type="OrthoDB" id="9794041at2"/>
<dbReference type="RefSeq" id="WP_073290576.1">
    <property type="nucleotide sequence ID" value="NZ_FRCP01000022.1"/>
</dbReference>
<dbReference type="InterPro" id="IPR042184">
    <property type="entry name" value="YqeY/Aim41_N"/>
</dbReference>
<dbReference type="Pfam" id="PF09424">
    <property type="entry name" value="YqeY"/>
    <property type="match status" value="1"/>
</dbReference>
<proteinExistence type="predicted"/>
<gene>
    <name evidence="1" type="ORF">SAMN02746066_03944</name>
</gene>
<protein>
    <recommendedName>
        <fullName evidence="3">GatB/YqeY domain-containing protein</fullName>
    </recommendedName>
</protein>
<accession>A0A1M7MPF7</accession>
<dbReference type="Gene3D" id="1.10.1510.10">
    <property type="entry name" value="Uncharacterised protein YqeY/AIM41 PF09424, N-terminal domain"/>
    <property type="match status" value="1"/>
</dbReference>
<dbReference type="SUPFAM" id="SSF89095">
    <property type="entry name" value="GatB/YqeY motif"/>
    <property type="match status" value="1"/>
</dbReference>